<organism evidence="1">
    <name type="scientific">marine metagenome</name>
    <dbReference type="NCBI Taxonomy" id="408172"/>
    <lineage>
        <taxon>unclassified sequences</taxon>
        <taxon>metagenomes</taxon>
        <taxon>ecological metagenomes</taxon>
    </lineage>
</organism>
<sequence>IGLSREGEVMPVHFAGKVTGRINDYNVGLLDAVVEGDNGPRNTFVGRISRNIFEQSSVGFLTTLGDPNSDEMNAVVGTDFHFRDSDFMGGRIFELNLYALSSHSEETGGIDPAWGASTKLYDRNIDLSASVIEIGDEFNPAMGFVRRQGTRRYMVEADFIPYYDHIPWLRKSRHGYEAELYTDLGNNVVNTKQSFGLGTLYFESQDFASLKVSHTTDRPDKDFKISDGSTIPAGNYEWWDIRLSSFIGINRPLLFMPSYKVGGFYDGTRQMIGFDTRYIPWKKLTLKASYSLNLIDWEQFEDSTINVISGTLQYSFTPDLVISNLIQYDDISNSMGVNSRFQWEYKPGAKMFFVLNQGYVDEITGFVIKDLELVAKIGALFRF</sequence>
<gene>
    <name evidence="1" type="ORF">METZ01_LOCUS201302</name>
</gene>
<proteinExistence type="predicted"/>
<name>A0A382ECP8_9ZZZZ</name>
<evidence type="ECO:0000313" key="1">
    <source>
        <dbReference type="EMBL" id="SVB48448.1"/>
    </source>
</evidence>
<accession>A0A382ECP8</accession>
<reference evidence="1" key="1">
    <citation type="submission" date="2018-05" db="EMBL/GenBank/DDBJ databases">
        <authorList>
            <person name="Lanie J.A."/>
            <person name="Ng W.-L."/>
            <person name="Kazmierczak K.M."/>
            <person name="Andrzejewski T.M."/>
            <person name="Davidsen T.M."/>
            <person name="Wayne K.J."/>
            <person name="Tettelin H."/>
            <person name="Glass J.I."/>
            <person name="Rusch D."/>
            <person name="Podicherti R."/>
            <person name="Tsui H.-C.T."/>
            <person name="Winkler M.E."/>
        </authorList>
    </citation>
    <scope>NUCLEOTIDE SEQUENCE</scope>
</reference>
<dbReference type="AlphaFoldDB" id="A0A382ECP8"/>
<protein>
    <recommendedName>
        <fullName evidence="2">Alginate export domain-containing protein</fullName>
    </recommendedName>
</protein>
<evidence type="ECO:0008006" key="2">
    <source>
        <dbReference type="Google" id="ProtNLM"/>
    </source>
</evidence>
<dbReference type="EMBL" id="UINC01043840">
    <property type="protein sequence ID" value="SVB48448.1"/>
    <property type="molecule type" value="Genomic_DNA"/>
</dbReference>
<feature type="non-terminal residue" evidence="1">
    <location>
        <position position="1"/>
    </location>
</feature>